<protein>
    <submittedName>
        <fullName evidence="1">CDP-glycerol--glycerophosphate glycerophosphotransferase</fullName>
    </submittedName>
</protein>
<accession>A0A2R7YTS7</accession>
<keyword evidence="1" id="KW-0808">Transferase</keyword>
<proteinExistence type="predicted"/>
<dbReference type="GO" id="GO:0016020">
    <property type="term" value="C:membrane"/>
    <property type="evidence" value="ECO:0007669"/>
    <property type="project" value="InterPro"/>
</dbReference>
<keyword evidence="2" id="KW-1185">Reference proteome</keyword>
<dbReference type="AlphaFoldDB" id="A0A2R7YTS7"/>
<dbReference type="InterPro" id="IPR007554">
    <property type="entry name" value="Glycerophosphate_synth"/>
</dbReference>
<sequence>MNDAQVLAYYADDPSRSYQIGQWLEVLEGLHAAHPVAIVVREPAVADLLARRTSLPILLAPSFAELTELYAALDAKVVLYCNNSPLNFQSLVDASMLHVHINHGESDKQSMASNNAKAYDRVFVAGEAAVKRHLDTLLEFDAGRLVRIGRPQLDLRPAPLLAPSPRRTVLYAPTWEGDADYNDYTSVDTIGPEVVRRILEVDDVRVVYKPHPKVVTSLAPAIRSGHLAILDLVEAAAAREPDAGHTTVLTGNILAVMPDCDAMVTDVSSVGLDWLYLCTDKPIIITDRHQDRERFRDEVPVGHCADVVDESDVADLAALLGSRLHHDEHHLDRLAMRHFYFDDLQVGDSTLRFHDAVAELVRLRDRLVRAKQDGAAITA</sequence>
<dbReference type="InterPro" id="IPR043148">
    <property type="entry name" value="TagF_C"/>
</dbReference>
<comment type="caution">
    <text evidence="1">The sequence shown here is derived from an EMBL/GenBank/DDBJ whole genome shotgun (WGS) entry which is preliminary data.</text>
</comment>
<organism evidence="1 2">
    <name type="scientific">Nocardioides currus</name>
    <dbReference type="NCBI Taxonomy" id="2133958"/>
    <lineage>
        <taxon>Bacteria</taxon>
        <taxon>Bacillati</taxon>
        <taxon>Actinomycetota</taxon>
        <taxon>Actinomycetes</taxon>
        <taxon>Propionibacteriales</taxon>
        <taxon>Nocardioidaceae</taxon>
        <taxon>Nocardioides</taxon>
    </lineage>
</organism>
<gene>
    <name evidence="1" type="ORF">C7S10_17090</name>
</gene>
<name>A0A2R7YTS7_9ACTN</name>
<dbReference type="EMBL" id="PYXZ01000008">
    <property type="protein sequence ID" value="PUA79790.1"/>
    <property type="molecule type" value="Genomic_DNA"/>
</dbReference>
<evidence type="ECO:0000313" key="1">
    <source>
        <dbReference type="EMBL" id="PUA79790.1"/>
    </source>
</evidence>
<dbReference type="Pfam" id="PF04464">
    <property type="entry name" value="Glyphos_transf"/>
    <property type="match status" value="1"/>
</dbReference>
<dbReference type="Gene3D" id="3.40.50.12580">
    <property type="match status" value="1"/>
</dbReference>
<dbReference type="Proteomes" id="UP000244867">
    <property type="component" value="Unassembled WGS sequence"/>
</dbReference>
<dbReference type="GO" id="GO:0047355">
    <property type="term" value="F:CDP-glycerol glycerophosphotransferase activity"/>
    <property type="evidence" value="ECO:0007669"/>
    <property type="project" value="InterPro"/>
</dbReference>
<dbReference type="OrthoDB" id="7806295at2"/>
<dbReference type="RefSeq" id="WP_108345654.1">
    <property type="nucleotide sequence ID" value="NZ_PYXZ01000008.1"/>
</dbReference>
<reference evidence="1 2" key="1">
    <citation type="submission" date="2018-03" db="EMBL/GenBank/DDBJ databases">
        <authorList>
            <person name="Keele B.F."/>
        </authorList>
    </citation>
    <scope>NUCLEOTIDE SEQUENCE [LARGE SCALE GENOMIC DNA]</scope>
    <source>
        <strain evidence="1 2">IB-3</strain>
    </source>
</reference>
<evidence type="ECO:0000313" key="2">
    <source>
        <dbReference type="Proteomes" id="UP000244867"/>
    </source>
</evidence>
<dbReference type="SUPFAM" id="SSF53756">
    <property type="entry name" value="UDP-Glycosyltransferase/glycogen phosphorylase"/>
    <property type="match status" value="1"/>
</dbReference>